<dbReference type="PANTHER" id="PTHR32060">
    <property type="entry name" value="TAIL-SPECIFIC PROTEASE"/>
    <property type="match status" value="1"/>
</dbReference>
<feature type="domain" description="PDZ" evidence="2">
    <location>
        <begin position="398"/>
        <end position="448"/>
    </location>
</feature>
<feature type="compositionally biased region" description="Polar residues" evidence="1">
    <location>
        <begin position="461"/>
        <end position="481"/>
    </location>
</feature>
<feature type="compositionally biased region" description="Low complexity" evidence="1">
    <location>
        <begin position="630"/>
        <end position="642"/>
    </location>
</feature>
<dbReference type="RefSeq" id="XP_005825898.1">
    <property type="nucleotide sequence ID" value="XM_005825841.1"/>
</dbReference>
<name>L1IRQ5_GUITC</name>
<dbReference type="GeneID" id="17295672"/>
<evidence type="ECO:0000313" key="4">
    <source>
        <dbReference type="EnsemblProtists" id="EKX38918"/>
    </source>
</evidence>
<feature type="compositionally biased region" description="Low complexity" evidence="1">
    <location>
        <begin position="348"/>
        <end position="359"/>
    </location>
</feature>
<feature type="compositionally biased region" description="Polar residues" evidence="1">
    <location>
        <begin position="178"/>
        <end position="187"/>
    </location>
</feature>
<dbReference type="AlphaFoldDB" id="L1IRQ5"/>
<dbReference type="InterPro" id="IPR001478">
    <property type="entry name" value="PDZ"/>
</dbReference>
<proteinExistence type="predicted"/>
<dbReference type="STRING" id="905079.L1IRQ5"/>
<reference evidence="4" key="3">
    <citation type="submission" date="2016-03" db="UniProtKB">
        <authorList>
            <consortium name="EnsemblProtists"/>
        </authorList>
    </citation>
    <scope>IDENTIFICATION</scope>
</reference>
<evidence type="ECO:0000313" key="5">
    <source>
        <dbReference type="Proteomes" id="UP000011087"/>
    </source>
</evidence>
<feature type="compositionally biased region" description="Polar residues" evidence="1">
    <location>
        <begin position="198"/>
        <end position="217"/>
    </location>
</feature>
<feature type="region of interest" description="Disordered" evidence="1">
    <location>
        <begin position="322"/>
        <end position="376"/>
    </location>
</feature>
<dbReference type="SUPFAM" id="SSF50156">
    <property type="entry name" value="PDZ domain-like"/>
    <property type="match status" value="4"/>
</dbReference>
<dbReference type="Pfam" id="PF17820">
    <property type="entry name" value="PDZ_6"/>
    <property type="match status" value="1"/>
</dbReference>
<evidence type="ECO:0000256" key="1">
    <source>
        <dbReference type="SAM" id="MobiDB-lite"/>
    </source>
</evidence>
<dbReference type="PROSITE" id="PS50106">
    <property type="entry name" value="PDZ"/>
    <property type="match status" value="4"/>
</dbReference>
<accession>L1IRQ5</accession>
<sequence>MSAGIGLFLTKNVMGQYTVTKITPGGPAARARSVSIGDILMQVNGRRLDGLGLDMTSERKARDPDTSAPLKAICRSAVFVTSILRGGGSREVSPRVNNQAQTPREQVNMGYEPVAVNSAPNLNGFGEHQWNSITPMTANQPPQAHTEGEMTHLHVETGQEEMMKIQPQHLFAGAPENRSPNQDNQFFPNVKKSPPNPIYSNLNRGAASSPNPMNSLPQAPPQKAGLGMTLRNDMRGDLRITDIAPNGPADNAKKFKRMDIITTINGRNVRGMSVVQARDLIMGPVGSSVIIGILREFPGQHRQGTAPGQFLEVPVTRSLQNVPASRDNASNPKLNRQPMPPAPQNMNSTPSFPSGTPPTNMAQTAESSPDEQSRMKRANPSINAQQFRPQVNEAMCGIGVFIERTSNGLLTIKQISPDGPASRTAELHAGDFLVAINGHTTLGMPMQQPDASPFSGMMTPDTQSSATNGLSSARSMPSTARSYPPGPHPYTPTFNYLEQPIAPVPEGMANECGVGLKLIEFDGAIIIQRVFPEGPAGRSGLVMKGDLLHRVDYQTLAELTIEQIRPLLKGPYMSSVVLGLIKPKYRLRVNVRLQREFIADEFEAKDIPALPRSQDLDLDGNDPGGKEQKSSTPSSTPLYSLTTPVPVLREKFIPRGTGPDVVL</sequence>
<dbReference type="GO" id="GO:0004175">
    <property type="term" value="F:endopeptidase activity"/>
    <property type="evidence" value="ECO:0007669"/>
    <property type="project" value="TreeGrafter"/>
</dbReference>
<dbReference type="KEGG" id="gtt:GUITHDRAFT_115021"/>
<feature type="region of interest" description="Disordered" evidence="1">
    <location>
        <begin position="461"/>
        <end position="482"/>
    </location>
</feature>
<dbReference type="PaxDb" id="55529-EKX38918"/>
<dbReference type="SMART" id="SM00228">
    <property type="entry name" value="PDZ"/>
    <property type="match status" value="4"/>
</dbReference>
<feature type="domain" description="PDZ" evidence="2">
    <location>
        <begin position="213"/>
        <end position="281"/>
    </location>
</feature>
<dbReference type="EnsemblProtists" id="EKX38918">
    <property type="protein sequence ID" value="EKX38918"/>
    <property type="gene ID" value="GUITHDRAFT_115021"/>
</dbReference>
<reference evidence="3 5" key="1">
    <citation type="journal article" date="2012" name="Nature">
        <title>Algal genomes reveal evolutionary mosaicism and the fate of nucleomorphs.</title>
        <authorList>
            <consortium name="DOE Joint Genome Institute"/>
            <person name="Curtis B.A."/>
            <person name="Tanifuji G."/>
            <person name="Burki F."/>
            <person name="Gruber A."/>
            <person name="Irimia M."/>
            <person name="Maruyama S."/>
            <person name="Arias M.C."/>
            <person name="Ball S.G."/>
            <person name="Gile G.H."/>
            <person name="Hirakawa Y."/>
            <person name="Hopkins J.F."/>
            <person name="Kuo A."/>
            <person name="Rensing S.A."/>
            <person name="Schmutz J."/>
            <person name="Symeonidi A."/>
            <person name="Elias M."/>
            <person name="Eveleigh R.J."/>
            <person name="Herman E.K."/>
            <person name="Klute M.J."/>
            <person name="Nakayama T."/>
            <person name="Obornik M."/>
            <person name="Reyes-Prieto A."/>
            <person name="Armbrust E.V."/>
            <person name="Aves S.J."/>
            <person name="Beiko R.G."/>
            <person name="Coutinho P."/>
            <person name="Dacks J.B."/>
            <person name="Durnford D.G."/>
            <person name="Fast N.M."/>
            <person name="Green B.R."/>
            <person name="Grisdale C.J."/>
            <person name="Hempel F."/>
            <person name="Henrissat B."/>
            <person name="Hoppner M.P."/>
            <person name="Ishida K."/>
            <person name="Kim E."/>
            <person name="Koreny L."/>
            <person name="Kroth P.G."/>
            <person name="Liu Y."/>
            <person name="Malik S.B."/>
            <person name="Maier U.G."/>
            <person name="McRose D."/>
            <person name="Mock T."/>
            <person name="Neilson J.A."/>
            <person name="Onodera N.T."/>
            <person name="Poole A.M."/>
            <person name="Pritham E.J."/>
            <person name="Richards T.A."/>
            <person name="Rocap G."/>
            <person name="Roy S.W."/>
            <person name="Sarai C."/>
            <person name="Schaack S."/>
            <person name="Shirato S."/>
            <person name="Slamovits C.H."/>
            <person name="Spencer D.F."/>
            <person name="Suzuki S."/>
            <person name="Worden A.Z."/>
            <person name="Zauner S."/>
            <person name="Barry K."/>
            <person name="Bell C."/>
            <person name="Bharti A.K."/>
            <person name="Crow J.A."/>
            <person name="Grimwood J."/>
            <person name="Kramer R."/>
            <person name="Lindquist E."/>
            <person name="Lucas S."/>
            <person name="Salamov A."/>
            <person name="McFadden G.I."/>
            <person name="Lane C.E."/>
            <person name="Keeling P.J."/>
            <person name="Gray M.W."/>
            <person name="Grigoriev I.V."/>
            <person name="Archibald J.M."/>
        </authorList>
    </citation>
    <scope>NUCLEOTIDE SEQUENCE</scope>
    <source>
        <strain evidence="3 5">CCMP2712</strain>
    </source>
</reference>
<dbReference type="Gene3D" id="2.30.42.10">
    <property type="match status" value="4"/>
</dbReference>
<feature type="compositionally biased region" description="Polar residues" evidence="1">
    <location>
        <begin position="322"/>
        <end position="334"/>
    </location>
</feature>
<dbReference type="InterPro" id="IPR036034">
    <property type="entry name" value="PDZ_sf"/>
</dbReference>
<dbReference type="OrthoDB" id="65789at2759"/>
<dbReference type="GO" id="GO:0007165">
    <property type="term" value="P:signal transduction"/>
    <property type="evidence" value="ECO:0007669"/>
    <property type="project" value="TreeGrafter"/>
</dbReference>
<reference evidence="5" key="2">
    <citation type="submission" date="2012-11" db="EMBL/GenBank/DDBJ databases">
        <authorList>
            <person name="Kuo A."/>
            <person name="Curtis B.A."/>
            <person name="Tanifuji G."/>
            <person name="Burki F."/>
            <person name="Gruber A."/>
            <person name="Irimia M."/>
            <person name="Maruyama S."/>
            <person name="Arias M.C."/>
            <person name="Ball S.G."/>
            <person name="Gile G.H."/>
            <person name="Hirakawa Y."/>
            <person name="Hopkins J.F."/>
            <person name="Rensing S.A."/>
            <person name="Schmutz J."/>
            <person name="Symeonidi A."/>
            <person name="Elias M."/>
            <person name="Eveleigh R.J."/>
            <person name="Herman E.K."/>
            <person name="Klute M.J."/>
            <person name="Nakayama T."/>
            <person name="Obornik M."/>
            <person name="Reyes-Prieto A."/>
            <person name="Armbrust E.V."/>
            <person name="Aves S.J."/>
            <person name="Beiko R.G."/>
            <person name="Coutinho P."/>
            <person name="Dacks J.B."/>
            <person name="Durnford D.G."/>
            <person name="Fast N.M."/>
            <person name="Green B.R."/>
            <person name="Grisdale C."/>
            <person name="Hempe F."/>
            <person name="Henrissat B."/>
            <person name="Hoppner M.P."/>
            <person name="Ishida K.-I."/>
            <person name="Kim E."/>
            <person name="Koreny L."/>
            <person name="Kroth P.G."/>
            <person name="Liu Y."/>
            <person name="Malik S.-B."/>
            <person name="Maier U.G."/>
            <person name="McRose D."/>
            <person name="Mock T."/>
            <person name="Neilson J.A."/>
            <person name="Onodera N.T."/>
            <person name="Poole A.M."/>
            <person name="Pritham E.J."/>
            <person name="Richards T.A."/>
            <person name="Rocap G."/>
            <person name="Roy S.W."/>
            <person name="Sarai C."/>
            <person name="Schaack S."/>
            <person name="Shirato S."/>
            <person name="Slamovits C.H."/>
            <person name="Spencer D.F."/>
            <person name="Suzuki S."/>
            <person name="Worden A.Z."/>
            <person name="Zauner S."/>
            <person name="Barry K."/>
            <person name="Bell C."/>
            <person name="Bharti A.K."/>
            <person name="Crow J.A."/>
            <person name="Grimwood J."/>
            <person name="Kramer R."/>
            <person name="Lindquist E."/>
            <person name="Lucas S."/>
            <person name="Salamov A."/>
            <person name="McFadden G.I."/>
            <person name="Lane C.E."/>
            <person name="Keeling P.J."/>
            <person name="Gray M.W."/>
            <person name="Grigoriev I.V."/>
            <person name="Archibald J.M."/>
        </authorList>
    </citation>
    <scope>NUCLEOTIDE SEQUENCE</scope>
    <source>
        <strain evidence="5">CCMP2712</strain>
    </source>
</reference>
<protein>
    <recommendedName>
        <fullName evidence="2">PDZ domain-containing protein</fullName>
    </recommendedName>
</protein>
<dbReference type="InterPro" id="IPR041489">
    <property type="entry name" value="PDZ_6"/>
</dbReference>
<keyword evidence="5" id="KW-1185">Reference proteome</keyword>
<dbReference type="PANTHER" id="PTHR32060:SF30">
    <property type="entry name" value="CARBOXY-TERMINAL PROCESSING PROTEASE CTPA"/>
    <property type="match status" value="1"/>
</dbReference>
<feature type="domain" description="PDZ" evidence="2">
    <location>
        <begin position="501"/>
        <end position="569"/>
    </location>
</feature>
<evidence type="ECO:0000313" key="3">
    <source>
        <dbReference type="EMBL" id="EKX38918.1"/>
    </source>
</evidence>
<dbReference type="HOGENOM" id="CLU_414178_0_0_1"/>
<feature type="domain" description="PDZ" evidence="2">
    <location>
        <begin position="1"/>
        <end position="51"/>
    </location>
</feature>
<organism evidence="3">
    <name type="scientific">Guillardia theta (strain CCMP2712)</name>
    <name type="common">Cryptophyte</name>
    <dbReference type="NCBI Taxonomy" id="905079"/>
    <lineage>
        <taxon>Eukaryota</taxon>
        <taxon>Cryptophyceae</taxon>
        <taxon>Pyrenomonadales</taxon>
        <taxon>Geminigeraceae</taxon>
        <taxon>Guillardia</taxon>
    </lineage>
</organism>
<dbReference type="Proteomes" id="UP000011087">
    <property type="component" value="Unassembled WGS sequence"/>
</dbReference>
<gene>
    <name evidence="3" type="ORF">GUITHDRAFT_115021</name>
</gene>
<evidence type="ECO:0000259" key="2">
    <source>
        <dbReference type="PROSITE" id="PS50106"/>
    </source>
</evidence>
<dbReference type="CDD" id="cd06782">
    <property type="entry name" value="cpPDZ_CPP-like"/>
    <property type="match status" value="1"/>
</dbReference>
<dbReference type="EMBL" id="JH993044">
    <property type="protein sequence ID" value="EKX38918.1"/>
    <property type="molecule type" value="Genomic_DNA"/>
</dbReference>
<feature type="region of interest" description="Disordered" evidence="1">
    <location>
        <begin position="612"/>
        <end position="642"/>
    </location>
</feature>
<feature type="region of interest" description="Disordered" evidence="1">
    <location>
        <begin position="172"/>
        <end position="219"/>
    </location>
</feature>